<evidence type="ECO:0000259" key="12">
    <source>
        <dbReference type="PROSITE" id="PS50011"/>
    </source>
</evidence>
<dbReference type="EMBL" id="KI546154">
    <property type="protein sequence ID" value="EST42822.1"/>
    <property type="molecule type" value="Genomic_DNA"/>
</dbReference>
<evidence type="ECO:0000256" key="8">
    <source>
        <dbReference type="ARBA" id="ARBA00047899"/>
    </source>
</evidence>
<comment type="similarity">
    <text evidence="11">Belongs to the protein kinase superfamily.</text>
</comment>
<dbReference type="PANTHER" id="PTHR24356">
    <property type="entry name" value="SERINE/THREONINE-PROTEIN KINASE"/>
    <property type="match status" value="1"/>
</dbReference>
<organism evidence="14">
    <name type="scientific">Spironucleus salmonicida</name>
    <dbReference type="NCBI Taxonomy" id="348837"/>
    <lineage>
        <taxon>Eukaryota</taxon>
        <taxon>Metamonada</taxon>
        <taxon>Diplomonadida</taxon>
        <taxon>Hexamitidae</taxon>
        <taxon>Hexamitinae</taxon>
        <taxon>Spironucleus</taxon>
    </lineage>
</organism>
<accession>V6LEB9</accession>
<dbReference type="Pfam" id="PF00069">
    <property type="entry name" value="Pkinase"/>
    <property type="match status" value="1"/>
</dbReference>
<dbReference type="InterPro" id="IPR011009">
    <property type="entry name" value="Kinase-like_dom_sf"/>
</dbReference>
<dbReference type="Proteomes" id="UP000018208">
    <property type="component" value="Unassembled WGS sequence"/>
</dbReference>
<keyword evidence="4" id="KW-0808">Transferase</keyword>
<dbReference type="PANTHER" id="PTHR24356:SF418">
    <property type="entry name" value="SERINE_THREONINE-PROTEIN KINASE WARTS"/>
    <property type="match status" value="1"/>
</dbReference>
<dbReference type="GO" id="GO:0004674">
    <property type="term" value="F:protein serine/threonine kinase activity"/>
    <property type="evidence" value="ECO:0007669"/>
    <property type="project" value="UniProtKB-KW"/>
</dbReference>
<dbReference type="EC" id="2.7.11.1" evidence="1"/>
<keyword evidence="16" id="KW-1185">Reference proteome</keyword>
<dbReference type="FunFam" id="1.10.510.10:FF:000024">
    <property type="entry name" value="Probable serine/threonine-protein kinase cot-1"/>
    <property type="match status" value="1"/>
</dbReference>
<evidence type="ECO:0000256" key="5">
    <source>
        <dbReference type="ARBA" id="ARBA00022741"/>
    </source>
</evidence>
<dbReference type="PROSITE" id="PS50011">
    <property type="entry name" value="PROTEIN_KINASE_DOM"/>
    <property type="match status" value="1"/>
</dbReference>
<keyword evidence="2 11" id="KW-0723">Serine/threonine-protein kinase</keyword>
<dbReference type="Gene3D" id="1.10.510.10">
    <property type="entry name" value="Transferase(Phosphotransferase) domain 1"/>
    <property type="match status" value="1"/>
</dbReference>
<dbReference type="GO" id="GO:0035556">
    <property type="term" value="P:intracellular signal transduction"/>
    <property type="evidence" value="ECO:0007669"/>
    <property type="project" value="TreeGrafter"/>
</dbReference>
<evidence type="ECO:0000259" key="13">
    <source>
        <dbReference type="PROSITE" id="PS51285"/>
    </source>
</evidence>
<evidence type="ECO:0000256" key="6">
    <source>
        <dbReference type="ARBA" id="ARBA00022777"/>
    </source>
</evidence>
<dbReference type="InterPro" id="IPR000719">
    <property type="entry name" value="Prot_kinase_dom"/>
</dbReference>
<comment type="catalytic activity">
    <reaction evidence="8">
        <text>L-threonyl-[protein] + ATP = O-phospho-L-threonyl-[protein] + ADP + H(+)</text>
        <dbReference type="Rhea" id="RHEA:46608"/>
        <dbReference type="Rhea" id="RHEA-COMP:11060"/>
        <dbReference type="Rhea" id="RHEA-COMP:11605"/>
        <dbReference type="ChEBI" id="CHEBI:15378"/>
        <dbReference type="ChEBI" id="CHEBI:30013"/>
        <dbReference type="ChEBI" id="CHEBI:30616"/>
        <dbReference type="ChEBI" id="CHEBI:61977"/>
        <dbReference type="ChEBI" id="CHEBI:456216"/>
        <dbReference type="EC" id="2.7.11.1"/>
    </reaction>
</comment>
<evidence type="ECO:0000313" key="16">
    <source>
        <dbReference type="Proteomes" id="UP000018208"/>
    </source>
</evidence>
<evidence type="ECO:0000256" key="9">
    <source>
        <dbReference type="ARBA" id="ARBA00048679"/>
    </source>
</evidence>
<dbReference type="GO" id="GO:0007010">
    <property type="term" value="P:cytoskeleton organization"/>
    <property type="evidence" value="ECO:0007669"/>
    <property type="project" value="UniProtKB-ARBA"/>
</dbReference>
<dbReference type="VEuPathDB" id="GiardiaDB:SS50377_28138"/>
<dbReference type="PROSITE" id="PS51285">
    <property type="entry name" value="AGC_KINASE_CTER"/>
    <property type="match status" value="1"/>
</dbReference>
<dbReference type="InterPro" id="IPR000961">
    <property type="entry name" value="AGC-kinase_C"/>
</dbReference>
<evidence type="ECO:0000313" key="15">
    <source>
        <dbReference type="EMBL" id="KAH0570163.1"/>
    </source>
</evidence>
<keyword evidence="3" id="KW-0597">Phosphoprotein</keyword>
<dbReference type="InterPro" id="IPR017441">
    <property type="entry name" value="Protein_kinase_ATP_BS"/>
</dbReference>
<feature type="domain" description="AGC-kinase C-terminal" evidence="13">
    <location>
        <begin position="291"/>
        <end position="353"/>
    </location>
</feature>
<dbReference type="SMART" id="SM00220">
    <property type="entry name" value="S_TKc"/>
    <property type="match status" value="1"/>
</dbReference>
<evidence type="ECO:0000256" key="2">
    <source>
        <dbReference type="ARBA" id="ARBA00022527"/>
    </source>
</evidence>
<dbReference type="Gene3D" id="3.30.200.20">
    <property type="entry name" value="Phosphorylase Kinase, domain 1"/>
    <property type="match status" value="1"/>
</dbReference>
<feature type="binding site" evidence="10">
    <location>
        <position position="74"/>
    </location>
    <ligand>
        <name>ATP</name>
        <dbReference type="ChEBI" id="CHEBI:30616"/>
    </ligand>
</feature>
<protein>
    <recommendedName>
        <fullName evidence="1">non-specific serine/threonine protein kinase</fullName>
        <ecNumber evidence="1">2.7.11.1</ecNumber>
    </recommendedName>
</protein>
<feature type="domain" description="Protein kinase" evidence="12">
    <location>
        <begin position="45"/>
        <end position="290"/>
    </location>
</feature>
<evidence type="ECO:0000256" key="11">
    <source>
        <dbReference type="RuleBase" id="RU000304"/>
    </source>
</evidence>
<evidence type="ECO:0000256" key="7">
    <source>
        <dbReference type="ARBA" id="ARBA00022840"/>
    </source>
</evidence>
<keyword evidence="7 10" id="KW-0067">ATP-binding</keyword>
<gene>
    <name evidence="14" type="ORF">SS50377_17591</name>
    <name evidence="15" type="ORF">SS50377_28138</name>
</gene>
<evidence type="ECO:0000256" key="1">
    <source>
        <dbReference type="ARBA" id="ARBA00012513"/>
    </source>
</evidence>
<evidence type="ECO:0000313" key="14">
    <source>
        <dbReference type="EMBL" id="EST42822.1"/>
    </source>
</evidence>
<evidence type="ECO:0000256" key="10">
    <source>
        <dbReference type="PROSITE-ProRule" id="PRU10141"/>
    </source>
</evidence>
<dbReference type="InterPro" id="IPR008271">
    <property type="entry name" value="Ser/Thr_kinase_AS"/>
</dbReference>
<dbReference type="PROSITE" id="PS00107">
    <property type="entry name" value="PROTEIN_KINASE_ATP"/>
    <property type="match status" value="1"/>
</dbReference>
<name>V6LEB9_9EUKA</name>
<comment type="catalytic activity">
    <reaction evidence="9">
        <text>L-seryl-[protein] + ATP = O-phospho-L-seryl-[protein] + ADP + H(+)</text>
        <dbReference type="Rhea" id="RHEA:17989"/>
        <dbReference type="Rhea" id="RHEA-COMP:9863"/>
        <dbReference type="Rhea" id="RHEA-COMP:11604"/>
        <dbReference type="ChEBI" id="CHEBI:15378"/>
        <dbReference type="ChEBI" id="CHEBI:29999"/>
        <dbReference type="ChEBI" id="CHEBI:30616"/>
        <dbReference type="ChEBI" id="CHEBI:83421"/>
        <dbReference type="ChEBI" id="CHEBI:456216"/>
        <dbReference type="EC" id="2.7.11.1"/>
    </reaction>
</comment>
<keyword evidence="5 10" id="KW-0547">Nucleotide-binding</keyword>
<dbReference type="PROSITE" id="PS00108">
    <property type="entry name" value="PROTEIN_KINASE_ST"/>
    <property type="match status" value="1"/>
</dbReference>
<dbReference type="AlphaFoldDB" id="V6LEB9"/>
<reference evidence="15" key="2">
    <citation type="submission" date="2020-12" db="EMBL/GenBank/DDBJ databases">
        <title>New Spironucleus salmonicida genome in near-complete chromosomes.</title>
        <authorList>
            <person name="Xu F."/>
            <person name="Kurt Z."/>
            <person name="Jimenez-Gonzalez A."/>
            <person name="Astvaldsson A."/>
            <person name="Andersson J.O."/>
            <person name="Svard S.G."/>
        </authorList>
    </citation>
    <scope>NUCLEOTIDE SEQUENCE</scope>
    <source>
        <strain evidence="15">ATCC 50377</strain>
    </source>
</reference>
<dbReference type="GO" id="GO:0005524">
    <property type="term" value="F:ATP binding"/>
    <property type="evidence" value="ECO:0007669"/>
    <property type="project" value="UniProtKB-UniRule"/>
</dbReference>
<reference evidence="14 15" key="1">
    <citation type="journal article" date="2014" name="PLoS Genet.">
        <title>The Genome of Spironucleus salmonicida Highlights a Fish Pathogen Adapted to Fluctuating Environments.</title>
        <authorList>
            <person name="Xu F."/>
            <person name="Jerlstrom-Hultqvist J."/>
            <person name="Einarsson E."/>
            <person name="Astvaldsson A."/>
            <person name="Svard S.G."/>
            <person name="Andersson J.O."/>
        </authorList>
    </citation>
    <scope>NUCLEOTIDE SEQUENCE</scope>
    <source>
        <strain evidence="15">ATCC 50377</strain>
    </source>
</reference>
<keyword evidence="6 14" id="KW-0418">Kinase</keyword>
<dbReference type="OrthoDB" id="3638488at2759"/>
<dbReference type="EMBL" id="AUWU02000008">
    <property type="protein sequence ID" value="KAH0570163.1"/>
    <property type="molecule type" value="Genomic_DNA"/>
</dbReference>
<dbReference type="SUPFAM" id="SSF56112">
    <property type="entry name" value="Protein kinase-like (PK-like)"/>
    <property type="match status" value="1"/>
</dbReference>
<dbReference type="InterPro" id="IPR050236">
    <property type="entry name" value="Ser_Thr_kinase_AGC"/>
</dbReference>
<evidence type="ECO:0000256" key="3">
    <source>
        <dbReference type="ARBA" id="ARBA00022553"/>
    </source>
</evidence>
<proteinExistence type="inferred from homology"/>
<sequence>MTLPPPVFPTFLRSYLASKSKRPDNRTLETQYLRTLRRKLNLDQFSIINTIGKGAFSLVYLVQDRLNLQFYALKAIDKTMKTSSTAAQLERDVMLKMEKSPFLVSLKATFQDAKNYYILMEFCQGGDLMGLMIRETLLPEQKMKFYAAEIIVAIQAVHESGYLYLDLKPDNVLINKAGHVKLADFNLVREENEQVRIQGTLDYMSPEMLQKQQISVKSDIWSIGAVLYEGVVGKVPFLGENKQQTAGKIVKFDISYPEFLSGSLVHLLKQIFVEADKRINLAEIIDHQFFKGVDFSKLLEISPPFVPKFQNQMDLQYFDAVGVGFQSGRWWGENVVSKGEFTYQAFPGTVEAEENQDQRTKITKLFDNKKK</sequence>
<evidence type="ECO:0000256" key="4">
    <source>
        <dbReference type="ARBA" id="ARBA00022679"/>
    </source>
</evidence>